<feature type="domain" description="SLH" evidence="3">
    <location>
        <begin position="724"/>
        <end position="782"/>
    </location>
</feature>
<sequence>MKIRSTSLAMAAMMSAGFLAAPINVLAKAPEMPQGIYAQPFATGEETSAKEKHYDLVYEVKNEKDTRKDSMANAHIEKASAVEKDGKWTFTLSVKPESSKVITKFYYYKDGTKLEAQQEGNDWSFTLDEKPEKTIKIAFAISAMAGFEPDALLNILAYNEVKTEESQNPGTEKPNTGDPGTSDPSKPKEDTPLEKAKKTLDEAVQKANGEDKDGWDGEVVKALNATASAAEALSQDASAKEDDLALKVSELNFLLTLGQKTKALEEADKAAYKDFIAVATDLNVLNVADKGDLKAKLDMAEAFLKADGKKAEEIKAAGEKLALYIGNRKPADATDVGNLKALIEKKKKVDPSSYTEKSQKELKDLLETASKEIEAGNLTKGRVWELEAAINSWHGELKQKETPKDENKDKPKDENPLDKKDEGKKYQTLRYELPVALTKVGGGKSMASSALSASATVDVYNGRYTYYVQFKPMKMNNMEGRLTNLFYYDGGAKRRASYHGDGLWSFTLREKVQSQKIAIWVDVMDEMQGGPGKGEQDAYLQFDWSSARETRRIDGEVKTPEKKIEEKKTEDKKKEEQKSAEEKKKEALKAKSERERNAVLTRFSDIGADHWALNAIAHSVARGYFKGEGEGRFAPNRAITRAEFVTILGRKAGIAPSGASAAFKDVNVGAYYAPYVAWAESKGIVKGTGNGKFEPNRTITREEMAVILDKFLGDQNKTYSSTNKAQFNDGTTISSWAKGSVEKMANLGFLSGVGNGNFVPKGSFTRAQAAQVLYTIDTKDMK</sequence>
<feature type="chain" id="PRO_5045649990" evidence="2">
    <location>
        <begin position="21"/>
        <end position="782"/>
    </location>
</feature>
<feature type="domain" description="SLH" evidence="3">
    <location>
        <begin position="599"/>
        <end position="658"/>
    </location>
</feature>
<feature type="region of interest" description="Disordered" evidence="1">
    <location>
        <begin position="395"/>
        <end position="424"/>
    </location>
</feature>
<feature type="region of interest" description="Disordered" evidence="1">
    <location>
        <begin position="551"/>
        <end position="591"/>
    </location>
</feature>
<keyword evidence="5" id="KW-1185">Reference proteome</keyword>
<gene>
    <name evidence="4" type="ORF">AAA081_03885</name>
</gene>
<evidence type="ECO:0000313" key="5">
    <source>
        <dbReference type="Proteomes" id="UP001481872"/>
    </source>
</evidence>
<dbReference type="InterPro" id="IPR037250">
    <property type="entry name" value="NEAT_dom_sf"/>
</dbReference>
<feature type="domain" description="SLH" evidence="3">
    <location>
        <begin position="659"/>
        <end position="722"/>
    </location>
</feature>
<dbReference type="PANTHER" id="PTHR43308:SF5">
    <property type="entry name" value="S-LAYER PROTEIN _ PEPTIDOGLYCAN ENDO-BETA-N-ACETYLGLUCOSAMINIDASE"/>
    <property type="match status" value="1"/>
</dbReference>
<dbReference type="Proteomes" id="UP001481872">
    <property type="component" value="Unassembled WGS sequence"/>
</dbReference>
<keyword evidence="2" id="KW-0732">Signal</keyword>
<evidence type="ECO:0000313" key="4">
    <source>
        <dbReference type="EMBL" id="MEQ3353441.1"/>
    </source>
</evidence>
<evidence type="ECO:0000256" key="1">
    <source>
        <dbReference type="SAM" id="MobiDB-lite"/>
    </source>
</evidence>
<dbReference type="Gene3D" id="2.60.40.1850">
    <property type="match status" value="1"/>
</dbReference>
<dbReference type="SUPFAM" id="SSF158911">
    <property type="entry name" value="NEAT domain-like"/>
    <property type="match status" value="1"/>
</dbReference>
<dbReference type="InterPro" id="IPR001119">
    <property type="entry name" value="SLH_dom"/>
</dbReference>
<dbReference type="Pfam" id="PF00395">
    <property type="entry name" value="SLH"/>
    <property type="match status" value="3"/>
</dbReference>
<reference evidence="4 5" key="1">
    <citation type="submission" date="2024-04" db="EMBL/GenBank/DDBJ databases">
        <title>Human intestinal bacterial collection.</title>
        <authorList>
            <person name="Pauvert C."/>
            <person name="Hitch T.C.A."/>
            <person name="Clavel T."/>
        </authorList>
    </citation>
    <scope>NUCLEOTIDE SEQUENCE [LARGE SCALE GENOMIC DNA]</scope>
    <source>
        <strain evidence="4 5">CLA-SR-H026</strain>
    </source>
</reference>
<evidence type="ECO:0000259" key="3">
    <source>
        <dbReference type="PROSITE" id="PS51272"/>
    </source>
</evidence>
<dbReference type="PROSITE" id="PS51272">
    <property type="entry name" value="SLH"/>
    <property type="match status" value="3"/>
</dbReference>
<feature type="compositionally biased region" description="Polar residues" evidence="1">
    <location>
        <begin position="166"/>
        <end position="184"/>
    </location>
</feature>
<dbReference type="InterPro" id="IPR051465">
    <property type="entry name" value="Cell_Envelope_Struct_Comp"/>
</dbReference>
<dbReference type="PANTHER" id="PTHR43308">
    <property type="entry name" value="OUTER MEMBRANE PROTEIN ALPHA-RELATED"/>
    <property type="match status" value="1"/>
</dbReference>
<evidence type="ECO:0000256" key="2">
    <source>
        <dbReference type="SAM" id="SignalP"/>
    </source>
</evidence>
<comment type="caution">
    <text evidence="4">The sequence shown here is derived from an EMBL/GenBank/DDBJ whole genome shotgun (WGS) entry which is preliminary data.</text>
</comment>
<dbReference type="EMBL" id="JBBNPS010000007">
    <property type="protein sequence ID" value="MEQ3353441.1"/>
    <property type="molecule type" value="Genomic_DNA"/>
</dbReference>
<organism evidence="4 5">
    <name type="scientific">Aedoeadaptatus acetigenes</name>
    <dbReference type="NCBI Taxonomy" id="2981723"/>
    <lineage>
        <taxon>Bacteria</taxon>
        <taxon>Bacillati</taxon>
        <taxon>Bacillota</taxon>
        <taxon>Tissierellia</taxon>
        <taxon>Tissierellales</taxon>
        <taxon>Peptoniphilaceae</taxon>
        <taxon>Aedoeadaptatus</taxon>
    </lineage>
</organism>
<accession>A0ABV1J7K5</accession>
<proteinExistence type="predicted"/>
<name>A0ABV1J7K5_9FIRM</name>
<dbReference type="RefSeq" id="WP_349053770.1">
    <property type="nucleotide sequence ID" value="NZ_JBBNPS010000007.1"/>
</dbReference>
<protein>
    <submittedName>
        <fullName evidence="4">S-layer homology domain-containing protein</fullName>
    </submittedName>
</protein>
<feature type="signal peptide" evidence="2">
    <location>
        <begin position="1"/>
        <end position="20"/>
    </location>
</feature>
<feature type="region of interest" description="Disordered" evidence="1">
    <location>
        <begin position="163"/>
        <end position="193"/>
    </location>
</feature>